<dbReference type="PANTHER" id="PTHR46268">
    <property type="entry name" value="STRESS RESPONSE PROTEIN NHAX"/>
    <property type="match status" value="1"/>
</dbReference>
<dbReference type="InterPro" id="IPR006016">
    <property type="entry name" value="UspA"/>
</dbReference>
<proteinExistence type="inferred from homology"/>
<dbReference type="InterPro" id="IPR006015">
    <property type="entry name" value="Universal_stress_UspA"/>
</dbReference>
<evidence type="ECO:0000256" key="1">
    <source>
        <dbReference type="ARBA" id="ARBA00008791"/>
    </source>
</evidence>
<dbReference type="EMBL" id="JABAIA010000003">
    <property type="protein sequence ID" value="NLR67711.1"/>
    <property type="molecule type" value="Genomic_DNA"/>
</dbReference>
<comment type="caution">
    <text evidence="3">The sequence shown here is derived from an EMBL/GenBank/DDBJ whole genome shotgun (WGS) entry which is preliminary data.</text>
</comment>
<dbReference type="SUPFAM" id="SSF52402">
    <property type="entry name" value="Adenine nucleotide alpha hydrolases-like"/>
    <property type="match status" value="2"/>
</dbReference>
<dbReference type="Proteomes" id="UP000570474">
    <property type="component" value="Unassembled WGS sequence"/>
</dbReference>
<dbReference type="Gene3D" id="3.40.50.620">
    <property type="entry name" value="HUPs"/>
    <property type="match status" value="2"/>
</dbReference>
<protein>
    <submittedName>
        <fullName evidence="3">Universal stress protein</fullName>
    </submittedName>
</protein>
<evidence type="ECO:0000313" key="3">
    <source>
        <dbReference type="EMBL" id="NLR67711.1"/>
    </source>
</evidence>
<accession>A0A847S7R5</accession>
<dbReference type="InterPro" id="IPR014729">
    <property type="entry name" value="Rossmann-like_a/b/a_fold"/>
</dbReference>
<comment type="similarity">
    <text evidence="1">Belongs to the universal stress protein A family.</text>
</comment>
<dbReference type="PANTHER" id="PTHR46268:SF6">
    <property type="entry name" value="UNIVERSAL STRESS PROTEIN UP12"/>
    <property type="match status" value="1"/>
</dbReference>
<organism evidence="3 4">
    <name type="scientific">Chitinophaga varians</name>
    <dbReference type="NCBI Taxonomy" id="2202339"/>
    <lineage>
        <taxon>Bacteria</taxon>
        <taxon>Pseudomonadati</taxon>
        <taxon>Bacteroidota</taxon>
        <taxon>Chitinophagia</taxon>
        <taxon>Chitinophagales</taxon>
        <taxon>Chitinophagaceae</taxon>
        <taxon>Chitinophaga</taxon>
    </lineage>
</organism>
<keyword evidence="4" id="KW-1185">Reference proteome</keyword>
<sequence length="274" mass="31051">MKMKTIIVATDFSQVARNAAFYAADMAKALGKQVVLLHVYTLPVSPAEVPLAFDPDRILQDVQEEMNKLKQQLMERTEEKVPVEVVVKMGTFYTELQTLCERMEPYAVIMGSQGTTATERLFLGGHTAYAMRHLQWPLITVPPERSFEGIKKIGLACDFNDVEETVPVQRIEQFAGDFHAELHVLNVENKRDATPAVVRQSNVLHDILQSMAPHYHYSVHPKTDEGIMEAAKELELDLLVVLPKQHDLLHSLMHKSHTRHLTMHCPVPLMALQQ</sequence>
<dbReference type="RefSeq" id="WP_168873656.1">
    <property type="nucleotide sequence ID" value="NZ_JABAIA010000003.1"/>
</dbReference>
<reference evidence="3 4" key="1">
    <citation type="submission" date="2020-04" db="EMBL/GenBank/DDBJ databases">
        <authorList>
            <person name="Yin C."/>
        </authorList>
    </citation>
    <scope>NUCLEOTIDE SEQUENCE [LARGE SCALE GENOMIC DNA]</scope>
    <source>
        <strain evidence="3 4">Ae27</strain>
    </source>
</reference>
<evidence type="ECO:0000313" key="4">
    <source>
        <dbReference type="Proteomes" id="UP000570474"/>
    </source>
</evidence>
<dbReference type="CDD" id="cd00293">
    <property type="entry name" value="USP-like"/>
    <property type="match status" value="1"/>
</dbReference>
<name>A0A847S7R5_9BACT</name>
<gene>
    <name evidence="3" type="ORF">HGH92_25630</name>
</gene>
<dbReference type="Pfam" id="PF00582">
    <property type="entry name" value="Usp"/>
    <property type="match status" value="1"/>
</dbReference>
<dbReference type="PRINTS" id="PR01438">
    <property type="entry name" value="UNVRSLSTRESS"/>
</dbReference>
<dbReference type="AlphaFoldDB" id="A0A847S7R5"/>
<feature type="domain" description="UspA" evidence="2">
    <location>
        <begin position="3"/>
        <end position="142"/>
    </location>
</feature>
<evidence type="ECO:0000259" key="2">
    <source>
        <dbReference type="Pfam" id="PF00582"/>
    </source>
</evidence>